<feature type="transmembrane region" description="Helical" evidence="7">
    <location>
        <begin position="158"/>
        <end position="177"/>
    </location>
</feature>
<keyword evidence="3" id="KW-1003">Cell membrane</keyword>
<keyword evidence="6 7" id="KW-0472">Membrane</keyword>
<name>A0ABV6N9W2_9PSEU</name>
<feature type="transmembrane region" description="Helical" evidence="7">
    <location>
        <begin position="100"/>
        <end position="119"/>
    </location>
</feature>
<protein>
    <submittedName>
        <fullName evidence="8">YeiH family protein</fullName>
    </submittedName>
</protein>
<accession>A0ABV6N9W2</accession>
<dbReference type="InterPro" id="IPR018383">
    <property type="entry name" value="UPF0324_pro"/>
</dbReference>
<dbReference type="Proteomes" id="UP001589810">
    <property type="component" value="Unassembled WGS sequence"/>
</dbReference>
<dbReference type="PANTHER" id="PTHR30106">
    <property type="entry name" value="INNER MEMBRANE PROTEIN YEIH-RELATED"/>
    <property type="match status" value="1"/>
</dbReference>
<comment type="subcellular location">
    <subcellularLocation>
        <location evidence="1">Cell membrane</location>
        <topology evidence="1">Multi-pass membrane protein</topology>
    </subcellularLocation>
</comment>
<evidence type="ECO:0000256" key="7">
    <source>
        <dbReference type="SAM" id="Phobius"/>
    </source>
</evidence>
<comment type="similarity">
    <text evidence="2">Belongs to the UPF0324 family.</text>
</comment>
<dbReference type="RefSeq" id="WP_273942830.1">
    <property type="nucleotide sequence ID" value="NZ_CP097263.1"/>
</dbReference>
<feature type="transmembrane region" description="Helical" evidence="7">
    <location>
        <begin position="281"/>
        <end position="302"/>
    </location>
</feature>
<feature type="transmembrane region" description="Helical" evidence="7">
    <location>
        <begin position="75"/>
        <end position="94"/>
    </location>
</feature>
<feature type="transmembrane region" description="Helical" evidence="7">
    <location>
        <begin position="252"/>
        <end position="275"/>
    </location>
</feature>
<dbReference type="PANTHER" id="PTHR30106:SF1">
    <property type="entry name" value="UPF0324 MEMBRANE PROTEIN FN0533"/>
    <property type="match status" value="1"/>
</dbReference>
<evidence type="ECO:0000313" key="9">
    <source>
        <dbReference type="Proteomes" id="UP001589810"/>
    </source>
</evidence>
<gene>
    <name evidence="8" type="ORF">ACFFH7_47580</name>
</gene>
<keyword evidence="4 7" id="KW-0812">Transmembrane</keyword>
<keyword evidence="5 7" id="KW-1133">Transmembrane helix</keyword>
<proteinExistence type="inferred from homology"/>
<feature type="transmembrane region" description="Helical" evidence="7">
    <location>
        <begin position="24"/>
        <end position="54"/>
    </location>
</feature>
<feature type="transmembrane region" description="Helical" evidence="7">
    <location>
        <begin position="314"/>
        <end position="335"/>
    </location>
</feature>
<evidence type="ECO:0000256" key="4">
    <source>
        <dbReference type="ARBA" id="ARBA00022692"/>
    </source>
</evidence>
<feature type="transmembrane region" description="Helical" evidence="7">
    <location>
        <begin position="131"/>
        <end position="152"/>
    </location>
</feature>
<evidence type="ECO:0000313" key="8">
    <source>
        <dbReference type="EMBL" id="MFC0549242.1"/>
    </source>
</evidence>
<dbReference type="EMBL" id="JBHLUD010000023">
    <property type="protein sequence ID" value="MFC0549242.1"/>
    <property type="molecule type" value="Genomic_DNA"/>
</dbReference>
<sequence length="338" mass="34388">MARTAVAAPQTHIATRLPGLAVTLLVAAVATGLGLLVPVVGGPVFAIVLGVLAATTLKPLRATRLTPGYTFASKTVLQLSIVVLGTGLSLQQVVHVGVSSLPVMLGTLAVALGGAWLLGKWLKVGSDTKTLIGVGTGICGASAIAATTAVIKPKSTETAYAIGTIFTFNIAAVLLFPPIGHLLGLSPHAFGLWAGTAVNDTSSVVAAAYAYGGDAGPYAIVVKLTRSLMIIPIVITLAFLKARRNDEVHLPWHRIVPAFLIGFVLAAATDTAGLIPDSWHPALSALGAFLITTALAGIGLSLRFADMRKAGARPLLLGGLLWIAVAASSLGIQALTGL</sequence>
<dbReference type="Pfam" id="PF03601">
    <property type="entry name" value="Cons_hypoth698"/>
    <property type="match status" value="1"/>
</dbReference>
<evidence type="ECO:0000256" key="1">
    <source>
        <dbReference type="ARBA" id="ARBA00004651"/>
    </source>
</evidence>
<evidence type="ECO:0000256" key="6">
    <source>
        <dbReference type="ARBA" id="ARBA00023136"/>
    </source>
</evidence>
<reference evidence="8 9" key="1">
    <citation type="submission" date="2024-09" db="EMBL/GenBank/DDBJ databases">
        <authorList>
            <person name="Sun Q."/>
            <person name="Mori K."/>
        </authorList>
    </citation>
    <scope>NUCLEOTIDE SEQUENCE [LARGE SCALE GENOMIC DNA]</scope>
    <source>
        <strain evidence="8 9">TBRC 1432</strain>
    </source>
</reference>
<evidence type="ECO:0000256" key="2">
    <source>
        <dbReference type="ARBA" id="ARBA00007977"/>
    </source>
</evidence>
<feature type="transmembrane region" description="Helical" evidence="7">
    <location>
        <begin position="218"/>
        <end position="240"/>
    </location>
</feature>
<evidence type="ECO:0000256" key="5">
    <source>
        <dbReference type="ARBA" id="ARBA00022989"/>
    </source>
</evidence>
<evidence type="ECO:0000256" key="3">
    <source>
        <dbReference type="ARBA" id="ARBA00022475"/>
    </source>
</evidence>
<organism evidence="8 9">
    <name type="scientific">Kutzneria chonburiensis</name>
    <dbReference type="NCBI Taxonomy" id="1483604"/>
    <lineage>
        <taxon>Bacteria</taxon>
        <taxon>Bacillati</taxon>
        <taxon>Actinomycetota</taxon>
        <taxon>Actinomycetes</taxon>
        <taxon>Pseudonocardiales</taxon>
        <taxon>Pseudonocardiaceae</taxon>
        <taxon>Kutzneria</taxon>
    </lineage>
</organism>
<keyword evidence="9" id="KW-1185">Reference proteome</keyword>
<comment type="caution">
    <text evidence="8">The sequence shown here is derived from an EMBL/GenBank/DDBJ whole genome shotgun (WGS) entry which is preliminary data.</text>
</comment>